<dbReference type="InterPro" id="IPR047324">
    <property type="entry name" value="LbH_gamma_CA-like"/>
</dbReference>
<evidence type="ECO:0000313" key="2">
    <source>
        <dbReference type="Proteomes" id="UP001215503"/>
    </source>
</evidence>
<accession>A0ABT5YJP2</accession>
<organism evidence="1 2">
    <name type="scientific">Aquibaculum arenosum</name>
    <dbReference type="NCBI Taxonomy" id="3032591"/>
    <lineage>
        <taxon>Bacteria</taxon>
        <taxon>Pseudomonadati</taxon>
        <taxon>Pseudomonadota</taxon>
        <taxon>Alphaproteobacteria</taxon>
        <taxon>Rhodospirillales</taxon>
        <taxon>Rhodovibrionaceae</taxon>
        <taxon>Aquibaculum</taxon>
    </lineage>
</organism>
<dbReference type="InterPro" id="IPR001451">
    <property type="entry name" value="Hexapep"/>
</dbReference>
<dbReference type="Pfam" id="PF00132">
    <property type="entry name" value="Hexapep"/>
    <property type="match status" value="1"/>
</dbReference>
<proteinExistence type="predicted"/>
<dbReference type="InterPro" id="IPR050484">
    <property type="entry name" value="Transf_Hexapept/Carb_Anhydrase"/>
</dbReference>
<keyword evidence="2" id="KW-1185">Reference proteome</keyword>
<name>A0ABT5YJP2_9PROT</name>
<dbReference type="RefSeq" id="WP_275820322.1">
    <property type="nucleotide sequence ID" value="NZ_JARHUD010000002.1"/>
</dbReference>
<dbReference type="InterPro" id="IPR011004">
    <property type="entry name" value="Trimer_LpxA-like_sf"/>
</dbReference>
<evidence type="ECO:0000313" key="1">
    <source>
        <dbReference type="EMBL" id="MDF2095162.1"/>
    </source>
</evidence>
<dbReference type="PANTHER" id="PTHR13061:SF29">
    <property type="entry name" value="GAMMA CARBONIC ANHYDRASE-LIKE 1, MITOCHONDRIAL-RELATED"/>
    <property type="match status" value="1"/>
</dbReference>
<dbReference type="Gene3D" id="2.160.10.10">
    <property type="entry name" value="Hexapeptide repeat proteins"/>
    <property type="match status" value="1"/>
</dbReference>
<sequence length="183" mass="19561">MAIIRAHRGITPKIHPDAFIAENAVIIGDVEIGAGSSIWYGCVLRGDGNWIRIGKNTNIQDGTIVHVNHDPKGDYRETGGGMPCYIGDDVTVGHLALLHACTIESSAFIGMRSVVMDLAVVEGGAMVAAGALVTPRKRVAKGELWGGNPAKRLRELKPEDMEVFAHIGQSYVDLGAAYRAEQS</sequence>
<reference evidence="1 2" key="1">
    <citation type="submission" date="2023-03" db="EMBL/GenBank/DDBJ databases">
        <title>Fodinicurvata sp. CAU 1616 isolated from sea sendiment.</title>
        <authorList>
            <person name="Kim W."/>
        </authorList>
    </citation>
    <scope>NUCLEOTIDE SEQUENCE [LARGE SCALE GENOMIC DNA]</scope>
    <source>
        <strain evidence="1 2">CAU 1616</strain>
    </source>
</reference>
<dbReference type="PANTHER" id="PTHR13061">
    <property type="entry name" value="DYNACTIN SUBUNIT P25"/>
    <property type="match status" value="1"/>
</dbReference>
<dbReference type="SUPFAM" id="SSF51161">
    <property type="entry name" value="Trimeric LpxA-like enzymes"/>
    <property type="match status" value="1"/>
</dbReference>
<dbReference type="EMBL" id="JARHUD010000002">
    <property type="protein sequence ID" value="MDF2095162.1"/>
    <property type="molecule type" value="Genomic_DNA"/>
</dbReference>
<dbReference type="CDD" id="cd04645">
    <property type="entry name" value="LbH_gamma_CA_like"/>
    <property type="match status" value="1"/>
</dbReference>
<protein>
    <submittedName>
        <fullName evidence="1">Gamma carbonic anhydrase family protein</fullName>
    </submittedName>
</protein>
<dbReference type="Proteomes" id="UP001215503">
    <property type="component" value="Unassembled WGS sequence"/>
</dbReference>
<comment type="caution">
    <text evidence="1">The sequence shown here is derived from an EMBL/GenBank/DDBJ whole genome shotgun (WGS) entry which is preliminary data.</text>
</comment>
<gene>
    <name evidence="1" type="ORF">P2G67_04145</name>
</gene>